<gene>
    <name evidence="3" type="ORF">JFL75_17675</name>
</gene>
<evidence type="ECO:0000259" key="2">
    <source>
        <dbReference type="Pfam" id="PF00857"/>
    </source>
</evidence>
<keyword evidence="1 3" id="KW-0378">Hydrolase</keyword>
<protein>
    <submittedName>
        <fullName evidence="3">Cysteine hydrolase</fullName>
    </submittedName>
</protein>
<accession>A0A7T8B8L4</accession>
<dbReference type="PANTHER" id="PTHR43540:SF6">
    <property type="entry name" value="ISOCHORISMATASE-LIKE DOMAIN-CONTAINING PROTEIN"/>
    <property type="match status" value="1"/>
</dbReference>
<dbReference type="InterPro" id="IPR036380">
    <property type="entry name" value="Isochorismatase-like_sf"/>
</dbReference>
<dbReference type="EMBL" id="CP067089">
    <property type="protein sequence ID" value="QQO08734.1"/>
    <property type="molecule type" value="Genomic_DNA"/>
</dbReference>
<dbReference type="AlphaFoldDB" id="A0A7T8B8L4"/>
<dbReference type="InterPro" id="IPR000868">
    <property type="entry name" value="Isochorismatase-like_dom"/>
</dbReference>
<dbReference type="Pfam" id="PF00857">
    <property type="entry name" value="Isochorismatase"/>
    <property type="match status" value="1"/>
</dbReference>
<keyword evidence="4" id="KW-1185">Reference proteome</keyword>
<name>A0A7T8B8L4_9SPIR</name>
<dbReference type="PANTHER" id="PTHR43540">
    <property type="entry name" value="PEROXYUREIDOACRYLATE/UREIDOACRYLATE AMIDOHYDROLASE-RELATED"/>
    <property type="match status" value="1"/>
</dbReference>
<organism evidence="3 4">
    <name type="scientific">Breznakiella homolactica</name>
    <dbReference type="NCBI Taxonomy" id="2798577"/>
    <lineage>
        <taxon>Bacteria</taxon>
        <taxon>Pseudomonadati</taxon>
        <taxon>Spirochaetota</taxon>
        <taxon>Spirochaetia</taxon>
        <taxon>Spirochaetales</taxon>
        <taxon>Breznakiellaceae</taxon>
        <taxon>Breznakiella</taxon>
    </lineage>
</organism>
<dbReference type="CDD" id="cd00431">
    <property type="entry name" value="cysteine_hydrolases"/>
    <property type="match status" value="1"/>
</dbReference>
<evidence type="ECO:0000313" key="4">
    <source>
        <dbReference type="Proteomes" id="UP000595917"/>
    </source>
</evidence>
<reference evidence="3" key="1">
    <citation type="submission" date="2021-01" db="EMBL/GenBank/DDBJ databases">
        <title>Description of Breznakiella homolactica.</title>
        <authorList>
            <person name="Song Y."/>
            <person name="Brune A."/>
        </authorList>
    </citation>
    <scope>NUCLEOTIDE SEQUENCE</scope>
    <source>
        <strain evidence="3">RmG30</strain>
    </source>
</reference>
<dbReference type="Proteomes" id="UP000595917">
    <property type="component" value="Chromosome"/>
</dbReference>
<dbReference type="Gene3D" id="3.40.50.850">
    <property type="entry name" value="Isochorismatase-like"/>
    <property type="match status" value="1"/>
</dbReference>
<proteinExistence type="predicted"/>
<feature type="domain" description="Isochorismatase-like" evidence="2">
    <location>
        <begin position="4"/>
        <end position="143"/>
    </location>
</feature>
<dbReference type="InterPro" id="IPR050272">
    <property type="entry name" value="Isochorismatase-like_hydrls"/>
</dbReference>
<sequence length="164" mass="18353">MNMALLIIDMQKAYYEGPGKVSMDKAAEYISEALGLFRENGLPIVWIQDADEEDGIVPGTRGYEIIDILKPETGEEIVSKTYSNSFNKTDLFPFLTSRNADTVIITGYSAEYCVLSTYRGAKDHDLFPILLRHGLASDSKENNTFVEDISETVTLNVLRRMVEG</sequence>
<evidence type="ECO:0000256" key="1">
    <source>
        <dbReference type="ARBA" id="ARBA00022801"/>
    </source>
</evidence>
<dbReference type="GO" id="GO:0016787">
    <property type="term" value="F:hydrolase activity"/>
    <property type="evidence" value="ECO:0007669"/>
    <property type="project" value="UniProtKB-KW"/>
</dbReference>
<dbReference type="SUPFAM" id="SSF52499">
    <property type="entry name" value="Isochorismatase-like hydrolases"/>
    <property type="match status" value="1"/>
</dbReference>
<evidence type="ECO:0000313" key="3">
    <source>
        <dbReference type="EMBL" id="QQO08734.1"/>
    </source>
</evidence>
<dbReference type="KEGG" id="bhc:JFL75_17675"/>
<dbReference type="RefSeq" id="WP_215626040.1">
    <property type="nucleotide sequence ID" value="NZ_CP067089.2"/>
</dbReference>